<accession>A0A3B1DDW5</accession>
<keyword evidence="1" id="KW-0678">Repressor</keyword>
<dbReference type="AlphaFoldDB" id="A0A3B1DDW5"/>
<dbReference type="InterPro" id="IPR009061">
    <property type="entry name" value="DNA-bd_dom_put_sf"/>
</dbReference>
<sequence>MAHPHPLTIGQLAKAAGVPASSVRYYERRGLLCPEARTGSGYRLYSALSLKRLRFIRAAKAAGFTLANITALLDASDASGDVSSEVRVLIQQRLAEVGDQIDSLHHAKATLTHWLDTCQQRSCPGQCAVLDGLTEHLG</sequence>
<dbReference type="EMBL" id="UOGK01000481">
    <property type="protein sequence ID" value="VAX41016.1"/>
    <property type="molecule type" value="Genomic_DNA"/>
</dbReference>
<evidence type="ECO:0000256" key="4">
    <source>
        <dbReference type="ARBA" id="ARBA00023163"/>
    </source>
</evidence>
<keyword evidence="3" id="KW-0238">DNA-binding</keyword>
<evidence type="ECO:0000313" key="6">
    <source>
        <dbReference type="EMBL" id="VAX41016.1"/>
    </source>
</evidence>
<organism evidence="6">
    <name type="scientific">hydrothermal vent metagenome</name>
    <dbReference type="NCBI Taxonomy" id="652676"/>
    <lineage>
        <taxon>unclassified sequences</taxon>
        <taxon>metagenomes</taxon>
        <taxon>ecological metagenomes</taxon>
    </lineage>
</organism>
<dbReference type="PROSITE" id="PS50937">
    <property type="entry name" value="HTH_MERR_2"/>
    <property type="match status" value="1"/>
</dbReference>
<gene>
    <name evidence="6" type="ORF">MNBD_PLANCTO03-160</name>
</gene>
<reference evidence="6" key="1">
    <citation type="submission" date="2018-06" db="EMBL/GenBank/DDBJ databases">
        <authorList>
            <person name="Zhirakovskaya E."/>
        </authorList>
    </citation>
    <scope>NUCLEOTIDE SEQUENCE</scope>
</reference>
<evidence type="ECO:0000256" key="3">
    <source>
        <dbReference type="ARBA" id="ARBA00023125"/>
    </source>
</evidence>
<evidence type="ECO:0000256" key="1">
    <source>
        <dbReference type="ARBA" id="ARBA00022491"/>
    </source>
</evidence>
<feature type="domain" description="HTH merR-type" evidence="5">
    <location>
        <begin position="6"/>
        <end position="75"/>
    </location>
</feature>
<keyword evidence="4" id="KW-0804">Transcription</keyword>
<dbReference type="PRINTS" id="PR00040">
    <property type="entry name" value="HTHMERR"/>
</dbReference>
<evidence type="ECO:0000256" key="2">
    <source>
        <dbReference type="ARBA" id="ARBA00023015"/>
    </source>
</evidence>
<dbReference type="SUPFAM" id="SSF46955">
    <property type="entry name" value="Putative DNA-binding domain"/>
    <property type="match status" value="1"/>
</dbReference>
<dbReference type="SMART" id="SM00422">
    <property type="entry name" value="HTH_MERR"/>
    <property type="match status" value="1"/>
</dbReference>
<protein>
    <recommendedName>
        <fullName evidence="5">HTH merR-type domain-containing protein</fullName>
    </recommendedName>
</protein>
<dbReference type="InterPro" id="IPR000551">
    <property type="entry name" value="MerR-type_HTH_dom"/>
</dbReference>
<dbReference type="InterPro" id="IPR047057">
    <property type="entry name" value="MerR_fam"/>
</dbReference>
<dbReference type="GO" id="GO:0003677">
    <property type="term" value="F:DNA binding"/>
    <property type="evidence" value="ECO:0007669"/>
    <property type="project" value="UniProtKB-KW"/>
</dbReference>
<proteinExistence type="predicted"/>
<name>A0A3B1DDW5_9ZZZZ</name>
<evidence type="ECO:0000259" key="5">
    <source>
        <dbReference type="PROSITE" id="PS50937"/>
    </source>
</evidence>
<dbReference type="Gene3D" id="1.10.1660.10">
    <property type="match status" value="1"/>
</dbReference>
<dbReference type="PANTHER" id="PTHR30204:SF69">
    <property type="entry name" value="MERR-FAMILY TRANSCRIPTIONAL REGULATOR"/>
    <property type="match status" value="1"/>
</dbReference>
<dbReference type="PANTHER" id="PTHR30204">
    <property type="entry name" value="REDOX-CYCLING DRUG-SENSING TRANSCRIPTIONAL ACTIVATOR SOXR"/>
    <property type="match status" value="1"/>
</dbReference>
<dbReference type="Pfam" id="PF13411">
    <property type="entry name" value="MerR_1"/>
    <property type="match status" value="1"/>
</dbReference>
<keyword evidence="2" id="KW-0805">Transcription regulation</keyword>
<dbReference type="GO" id="GO:0003700">
    <property type="term" value="F:DNA-binding transcription factor activity"/>
    <property type="evidence" value="ECO:0007669"/>
    <property type="project" value="InterPro"/>
</dbReference>
<dbReference type="CDD" id="cd04770">
    <property type="entry name" value="HTH_HMRTR"/>
    <property type="match status" value="1"/>
</dbReference>